<keyword evidence="1" id="KW-0472">Membrane</keyword>
<dbReference type="Proteomes" id="UP000024635">
    <property type="component" value="Unassembled WGS sequence"/>
</dbReference>
<keyword evidence="3" id="KW-1185">Reference proteome</keyword>
<evidence type="ECO:0000256" key="1">
    <source>
        <dbReference type="SAM" id="Phobius"/>
    </source>
</evidence>
<keyword evidence="1" id="KW-0812">Transmembrane</keyword>
<keyword evidence="1" id="KW-1133">Transmembrane helix</keyword>
<gene>
    <name evidence="2" type="primary">Acey_s0231.g3007</name>
    <name evidence="2" type="ORF">Y032_0231g3007</name>
</gene>
<reference evidence="3" key="1">
    <citation type="journal article" date="2015" name="Nat. Genet.">
        <title>The genome and transcriptome of the zoonotic hookworm Ancylostoma ceylanicum identify infection-specific gene families.</title>
        <authorList>
            <person name="Schwarz E.M."/>
            <person name="Hu Y."/>
            <person name="Antoshechkin I."/>
            <person name="Miller M.M."/>
            <person name="Sternberg P.W."/>
            <person name="Aroian R.V."/>
        </authorList>
    </citation>
    <scope>NUCLEOTIDE SEQUENCE</scope>
    <source>
        <strain evidence="3">HY135</strain>
    </source>
</reference>
<accession>A0A016SGM0</accession>
<organism evidence="2 3">
    <name type="scientific">Ancylostoma ceylanicum</name>
    <dbReference type="NCBI Taxonomy" id="53326"/>
    <lineage>
        <taxon>Eukaryota</taxon>
        <taxon>Metazoa</taxon>
        <taxon>Ecdysozoa</taxon>
        <taxon>Nematoda</taxon>
        <taxon>Chromadorea</taxon>
        <taxon>Rhabditida</taxon>
        <taxon>Rhabditina</taxon>
        <taxon>Rhabditomorpha</taxon>
        <taxon>Strongyloidea</taxon>
        <taxon>Ancylostomatidae</taxon>
        <taxon>Ancylostomatinae</taxon>
        <taxon>Ancylostoma</taxon>
    </lineage>
</organism>
<dbReference type="AlphaFoldDB" id="A0A016SGM0"/>
<comment type="caution">
    <text evidence="2">The sequence shown here is derived from an EMBL/GenBank/DDBJ whole genome shotgun (WGS) entry which is preliminary data.</text>
</comment>
<evidence type="ECO:0000313" key="2">
    <source>
        <dbReference type="EMBL" id="EYB89491.1"/>
    </source>
</evidence>
<proteinExistence type="predicted"/>
<protein>
    <submittedName>
        <fullName evidence="2">Uncharacterized protein</fullName>
    </submittedName>
</protein>
<name>A0A016SGM0_9BILA</name>
<feature type="transmembrane region" description="Helical" evidence="1">
    <location>
        <begin position="69"/>
        <end position="89"/>
    </location>
</feature>
<evidence type="ECO:0000313" key="3">
    <source>
        <dbReference type="Proteomes" id="UP000024635"/>
    </source>
</evidence>
<sequence>MLANHITLHSVENIRTCKEIVIKCPTSRGASLSAKLLNGNRSLFYNGERSSSSSMIWLAIRARRGRIEILQYIYSTFFYSTFYSTFSMLNVKC</sequence>
<dbReference type="EMBL" id="JARK01001567">
    <property type="protein sequence ID" value="EYB89491.1"/>
    <property type="molecule type" value="Genomic_DNA"/>
</dbReference>